<dbReference type="EMBL" id="CP013278">
    <property type="protein sequence ID" value="AND28485.1"/>
    <property type="molecule type" value="Genomic_DNA"/>
</dbReference>
<accession>A0A169E287</accession>
<organism evidence="1">
    <name type="scientific">Bacillus thuringiensis subsp. israelensis</name>
    <dbReference type="NCBI Taxonomy" id="1430"/>
    <lineage>
        <taxon>Bacteria</taxon>
        <taxon>Bacillati</taxon>
        <taxon>Bacillota</taxon>
        <taxon>Bacilli</taxon>
        <taxon>Bacillales</taxon>
        <taxon>Bacillaceae</taxon>
        <taxon>Bacillus</taxon>
        <taxon>Bacillus cereus group</taxon>
    </lineage>
</organism>
<dbReference type="RefSeq" id="WP_000646580.1">
    <property type="nucleotide sequence ID" value="NZ_JABXXM010000005.1"/>
</dbReference>
<dbReference type="AlphaFoldDB" id="A0A169E287"/>
<proteinExistence type="predicted"/>
<reference evidence="1" key="1">
    <citation type="journal article" date="2017" name="Res. Microbiol.">
        <title>Comparative genomics of extrachromosomal elements in Bacillus thuringiensis subsp. israelensis.</title>
        <authorList>
            <person name="Bolotin A."/>
            <person name="Gillis A."/>
            <person name="Sanchis V."/>
            <person name="Nielsen-LeRoux C."/>
            <person name="Mahillon J."/>
            <person name="Lereclus D."/>
            <person name="Sorokin A."/>
        </authorList>
    </citation>
    <scope>NUCLEOTIDE SEQUENCE</scope>
    <source>
        <strain evidence="1">AM65-52</strain>
        <plasmid evidence="1">pAM65-52-3-235K</plasmid>
    </source>
</reference>
<sequence>MKANIDLTANQDFNKPAQRKPWFLYEKTLSILSSRLSKPIPWDQNDIFSMLGSTPRNSLVHIGNKEAIKKEKRWAKFEQGLSCECCGRDLSLMPWNMTYNLCTPCDENLDISMNGRTAILNL</sequence>
<geneLocation type="plasmid" evidence="1">
    <name>pAM65-52-3-235K</name>
</geneLocation>
<gene>
    <name evidence="1" type="ORF">ATN07_32675</name>
</gene>
<keyword evidence="1" id="KW-0614">Plasmid</keyword>
<evidence type="ECO:0000313" key="1">
    <source>
        <dbReference type="EMBL" id="AND28485.1"/>
    </source>
</evidence>
<name>A0A169E287_BACTI</name>
<dbReference type="PATRIC" id="fig|1430.6.peg.2161"/>
<protein>
    <submittedName>
        <fullName evidence="1">Uncharacterized protein</fullName>
    </submittedName>
</protein>